<dbReference type="EMBL" id="JAEPRD010000009">
    <property type="protein sequence ID" value="KAG2211285.1"/>
    <property type="molecule type" value="Genomic_DNA"/>
</dbReference>
<gene>
    <name evidence="1" type="ORF">INT47_006405</name>
</gene>
<dbReference type="PANTHER" id="PTHR14614">
    <property type="entry name" value="HEPATOCELLULAR CARCINOMA-ASSOCIATED ANTIGEN"/>
    <property type="match status" value="1"/>
</dbReference>
<evidence type="ECO:0000313" key="1">
    <source>
        <dbReference type="EMBL" id="KAG2211285.1"/>
    </source>
</evidence>
<proteinExistence type="predicted"/>
<accession>A0A8H7RIT1</accession>
<dbReference type="Gene3D" id="3.40.50.150">
    <property type="entry name" value="Vaccinia Virus protein VP39"/>
    <property type="match status" value="1"/>
</dbReference>
<dbReference type="Pfam" id="PF10294">
    <property type="entry name" value="Methyltransf_16"/>
    <property type="match status" value="1"/>
</dbReference>
<sequence>MSMTDEEFRAKLEKHFSLYRINLRTPIASQVGPNQWYRVDILLVNELGLFRRADIEPNGQVTIACDLYVPQAQGMTPFHEDEDWSLDIRPAPSFGEGRLSKEASTVPGFCSSGKGAFEYRIRSKHEQPTAGQRYLHIKPTQLVNFPQNANGNLQVILPLVIGPINIVPDLQQTDTHLPLELWKNQDMEMVYDGYRLFSTSMQPPVNIAIHEMWDSGIPGKIWDSALVMLDFMKNMIDLHPEYIDGKHTLDLSAGTGLLGLYVASMMASPNSTIKKGKITITELDEAVELIDKNLIINDFLNHRNPQCDMKTRSLLWGNSQEAASCGKADLIIASDVLYEAQFFQDLVKAFVDLSTENTRIYIGYKRRGFDEAEERYFWSLCEAHFNVKLLIFNGKENADDGLVPQMTLKTGVQLYRLTPK</sequence>
<dbReference type="SUPFAM" id="SSF53335">
    <property type="entry name" value="S-adenosyl-L-methionine-dependent methyltransferases"/>
    <property type="match status" value="1"/>
</dbReference>
<reference evidence="1" key="1">
    <citation type="submission" date="2020-12" db="EMBL/GenBank/DDBJ databases">
        <title>Metabolic potential, ecology and presence of endohyphal bacteria is reflected in genomic diversity of Mucoromycotina.</title>
        <authorList>
            <person name="Muszewska A."/>
            <person name="Okrasinska A."/>
            <person name="Steczkiewicz K."/>
            <person name="Drgas O."/>
            <person name="Orlowska M."/>
            <person name="Perlinska-Lenart U."/>
            <person name="Aleksandrzak-Piekarczyk T."/>
            <person name="Szatraj K."/>
            <person name="Zielenkiewicz U."/>
            <person name="Pilsyk S."/>
            <person name="Malc E."/>
            <person name="Mieczkowski P."/>
            <person name="Kruszewska J.S."/>
            <person name="Biernat P."/>
            <person name="Pawlowska J."/>
        </authorList>
    </citation>
    <scope>NUCLEOTIDE SEQUENCE</scope>
    <source>
        <strain evidence="1">WA0000017839</strain>
    </source>
</reference>
<dbReference type="AlphaFoldDB" id="A0A8H7RIT1"/>
<keyword evidence="2" id="KW-1185">Reference proteome</keyword>
<organism evidence="1 2">
    <name type="scientific">Mucor saturninus</name>
    <dbReference type="NCBI Taxonomy" id="64648"/>
    <lineage>
        <taxon>Eukaryota</taxon>
        <taxon>Fungi</taxon>
        <taxon>Fungi incertae sedis</taxon>
        <taxon>Mucoromycota</taxon>
        <taxon>Mucoromycotina</taxon>
        <taxon>Mucoromycetes</taxon>
        <taxon>Mucorales</taxon>
        <taxon>Mucorineae</taxon>
        <taxon>Mucoraceae</taxon>
        <taxon>Mucor</taxon>
    </lineage>
</organism>
<protein>
    <recommendedName>
        <fullName evidence="3">Methyltransferase-domain-containing protein</fullName>
    </recommendedName>
</protein>
<dbReference type="InterPro" id="IPR019410">
    <property type="entry name" value="Methyltransf_16"/>
</dbReference>
<dbReference type="PANTHER" id="PTHR14614:SF132">
    <property type="entry name" value="PROTEIN-LYSINE METHYLTRANSFERASE C42C1.13"/>
    <property type="match status" value="1"/>
</dbReference>
<dbReference type="Proteomes" id="UP000603453">
    <property type="component" value="Unassembled WGS sequence"/>
</dbReference>
<name>A0A8H7RIT1_9FUNG</name>
<evidence type="ECO:0000313" key="2">
    <source>
        <dbReference type="Proteomes" id="UP000603453"/>
    </source>
</evidence>
<dbReference type="OrthoDB" id="407325at2759"/>
<dbReference type="InterPro" id="IPR029063">
    <property type="entry name" value="SAM-dependent_MTases_sf"/>
</dbReference>
<comment type="caution">
    <text evidence="1">The sequence shown here is derived from an EMBL/GenBank/DDBJ whole genome shotgun (WGS) entry which is preliminary data.</text>
</comment>
<evidence type="ECO:0008006" key="3">
    <source>
        <dbReference type="Google" id="ProtNLM"/>
    </source>
</evidence>